<reference evidence="9 10" key="1">
    <citation type="submission" date="2020-01" db="EMBL/GenBank/DDBJ databases">
        <title>Paenibacillus soybeanensis sp. nov. isolated from the nodules of soybean (Glycine max(L.) Merr).</title>
        <authorList>
            <person name="Wang H."/>
        </authorList>
    </citation>
    <scope>NUCLEOTIDE SEQUENCE [LARGE SCALE GENOMIC DNA]</scope>
    <source>
        <strain evidence="9 10">DSM 23054</strain>
    </source>
</reference>
<dbReference type="InterPro" id="IPR056441">
    <property type="entry name" value="Beta-barrel_GLAA-B_II"/>
</dbReference>
<organism evidence="9 10">
    <name type="scientific">Paenibacillus sacheonensis</name>
    <dbReference type="NCBI Taxonomy" id="742054"/>
    <lineage>
        <taxon>Bacteria</taxon>
        <taxon>Bacillati</taxon>
        <taxon>Bacillota</taxon>
        <taxon>Bacilli</taxon>
        <taxon>Bacillales</taxon>
        <taxon>Paenibacillaceae</taxon>
        <taxon>Paenibacillus</taxon>
    </lineage>
</organism>
<feature type="domain" description="GLAA-B beta-barrel" evidence="8">
    <location>
        <begin position="335"/>
        <end position="401"/>
    </location>
</feature>
<evidence type="ECO:0000256" key="3">
    <source>
        <dbReference type="ARBA" id="ARBA00022729"/>
    </source>
</evidence>
<evidence type="ECO:0000313" key="10">
    <source>
        <dbReference type="Proteomes" id="UP000558113"/>
    </source>
</evidence>
<comment type="caution">
    <text evidence="9">The sequence shown here is derived from an EMBL/GenBank/DDBJ whole genome shotgun (WGS) entry which is preliminary data.</text>
</comment>
<comment type="catalytic activity">
    <reaction evidence="2">
        <text>Hydrolysis of terminal, non-reducing branched (1-&gt;3)-alpha-D-galactosidic residues, producing free D-galactose.</text>
        <dbReference type="EC" id="3.2.1.n1"/>
    </reaction>
</comment>
<protein>
    <submittedName>
        <fullName evidence="9">Right-handed parallel beta-helix repeat-containing protein</fullName>
    </submittedName>
</protein>
<dbReference type="InterPro" id="IPR057275">
    <property type="entry name" value="Beta-barrel_GLAA-B_I"/>
</dbReference>
<evidence type="ECO:0000313" key="9">
    <source>
        <dbReference type="EMBL" id="NBC70416.1"/>
    </source>
</evidence>
<evidence type="ECO:0000259" key="8">
    <source>
        <dbReference type="Pfam" id="PF23764"/>
    </source>
</evidence>
<evidence type="ECO:0000256" key="6">
    <source>
        <dbReference type="ARBA" id="ARBA00023295"/>
    </source>
</evidence>
<accession>A0A7X4YRQ1</accession>
<gene>
    <name evidence="9" type="ORF">GT003_15555</name>
</gene>
<evidence type="ECO:0000256" key="4">
    <source>
        <dbReference type="ARBA" id="ARBA00022737"/>
    </source>
</evidence>
<dbReference type="AlphaFoldDB" id="A0A7X4YRQ1"/>
<proteinExistence type="predicted"/>
<keyword evidence="3" id="KW-0732">Signal</keyword>
<evidence type="ECO:0000259" key="7">
    <source>
        <dbReference type="Pfam" id="PF23763"/>
    </source>
</evidence>
<keyword evidence="5" id="KW-0378">Hydrolase</keyword>
<dbReference type="OrthoDB" id="9807299at2"/>
<evidence type="ECO:0000256" key="2">
    <source>
        <dbReference type="ARBA" id="ARBA00001271"/>
    </source>
</evidence>
<keyword evidence="4" id="KW-0677">Repeat</keyword>
<name>A0A7X4YRQ1_9BACL</name>
<dbReference type="Pfam" id="PF23763">
    <property type="entry name" value="Beta-barrel_GLAA-B_I"/>
    <property type="match status" value="1"/>
</dbReference>
<dbReference type="RefSeq" id="WP_161699339.1">
    <property type="nucleotide sequence ID" value="NZ_JAAAMU010000007.1"/>
</dbReference>
<dbReference type="EMBL" id="JAAAMU010000007">
    <property type="protein sequence ID" value="NBC70416.1"/>
    <property type="molecule type" value="Genomic_DNA"/>
</dbReference>
<dbReference type="InterPro" id="IPR012334">
    <property type="entry name" value="Pectin_lyas_fold"/>
</dbReference>
<dbReference type="InterPro" id="IPR006626">
    <property type="entry name" value="PbH1"/>
</dbReference>
<keyword evidence="10" id="KW-1185">Reference proteome</keyword>
<keyword evidence="6" id="KW-0326">Glycosidase</keyword>
<dbReference type="SUPFAM" id="SSF51126">
    <property type="entry name" value="Pectin lyase-like"/>
    <property type="match status" value="1"/>
</dbReference>
<sequence length="605" mass="66562">MNAERTAADAAVRILLTDYGAEPNSGRDALPAMRRAIEAASRVPGPVVLECPKGSYDFYPEAAARLTYFITNTASEEENPDPAKTIAILIKQASRLTLEGNGSLFLIHGRMTMLVVDGCDDIEIRNLHLDYVRPTVAEMTIEAAGGDYFDALVHPDSRYELQDGRVYWIGDGWRFHEGPMQAFDPVRNRTWRIDNLGERAVRVEELAPMRLRFHLDGAPEQPPGRVLQVRDGIRDQVGAFIHRSRNVRWLRSGVHFMHGLGIVCQYSEDLRFAGLDLTPRPETGRTVTAFADFIHLSGCRGKIVIEDCRFVGGHDDPINVHGTHLQIADIPAPNQVRLRFMHPQTFGFEAYFPGDEVEFVESASLIAYGSGKVKTVQALSPRECLLTLEEDVPAGAAAGHAIENTTWTPEVHISGNYFARIPTRGVLVSTRRKAVIERNVFDGMTMSGVFVADDAESWFESGPVRDLAIRRNRFIACGSADHPVIYIAPENRLVEADKSVHGGIVIEDNRIETSEAAALDAKSVRGIRFANNAIVPASEVGSHGGQRPRKAASLIRLSACSEVTIAGNAIATEGTPAQFVFTHLTAIDEVRVEPGQGLRIESIEE</sequence>
<feature type="domain" description="GLAA-B beta-barrel" evidence="7">
    <location>
        <begin position="137"/>
        <end position="227"/>
    </location>
</feature>
<comment type="catalytic activity">
    <reaction evidence="1">
        <text>Hydrolysis of terminal, non-reducing alpha-D-galactose residues in alpha-D-galactosides, including galactose oligosaccharides, galactomannans and galactolipids.</text>
        <dbReference type="EC" id="3.2.1.22"/>
    </reaction>
</comment>
<dbReference type="GO" id="GO:0004557">
    <property type="term" value="F:alpha-galactosidase activity"/>
    <property type="evidence" value="ECO:0007669"/>
    <property type="project" value="UniProtKB-EC"/>
</dbReference>
<dbReference type="Pfam" id="PF23764">
    <property type="entry name" value="Beta-barrel_GLAA-B_II"/>
    <property type="match status" value="1"/>
</dbReference>
<dbReference type="SMART" id="SM00710">
    <property type="entry name" value="PbH1"/>
    <property type="match status" value="4"/>
</dbReference>
<dbReference type="Gene3D" id="2.160.20.10">
    <property type="entry name" value="Single-stranded right-handed beta-helix, Pectin lyase-like"/>
    <property type="match status" value="2"/>
</dbReference>
<evidence type="ECO:0000256" key="5">
    <source>
        <dbReference type="ARBA" id="ARBA00022801"/>
    </source>
</evidence>
<evidence type="ECO:0000256" key="1">
    <source>
        <dbReference type="ARBA" id="ARBA00001255"/>
    </source>
</evidence>
<dbReference type="Proteomes" id="UP000558113">
    <property type="component" value="Unassembled WGS sequence"/>
</dbReference>
<dbReference type="InterPro" id="IPR011050">
    <property type="entry name" value="Pectin_lyase_fold/virulence"/>
</dbReference>